<evidence type="ECO:0000256" key="1">
    <source>
        <dbReference type="ARBA" id="ARBA00001922"/>
    </source>
</evidence>
<gene>
    <name evidence="14" type="ORF">SKTS_10680</name>
</gene>
<name>A0A6F8VB39_9PROT</name>
<keyword evidence="15" id="KW-1185">Reference proteome</keyword>
<reference evidence="15" key="1">
    <citation type="submission" date="2020-03" db="EMBL/GenBank/DDBJ databases">
        <title>Complete genome sequence of sulfur-oxidizing bacterium skT11.</title>
        <authorList>
            <person name="Kanda M."/>
            <person name="Kojima H."/>
            <person name="Fukui M."/>
        </authorList>
    </citation>
    <scope>NUCLEOTIDE SEQUENCE [LARGE SCALE GENOMIC DNA]</scope>
    <source>
        <strain evidence="15">skT11</strain>
    </source>
</reference>
<comment type="catalytic activity">
    <reaction evidence="10 11">
        <text>a 2'-deoxyribonucleoside 5'-diphosphate + [thioredoxin]-disulfide + H2O = a ribonucleoside 5'-diphosphate + [thioredoxin]-dithiol</text>
        <dbReference type="Rhea" id="RHEA:23252"/>
        <dbReference type="Rhea" id="RHEA-COMP:10698"/>
        <dbReference type="Rhea" id="RHEA-COMP:10700"/>
        <dbReference type="ChEBI" id="CHEBI:15377"/>
        <dbReference type="ChEBI" id="CHEBI:29950"/>
        <dbReference type="ChEBI" id="CHEBI:50058"/>
        <dbReference type="ChEBI" id="CHEBI:57930"/>
        <dbReference type="ChEBI" id="CHEBI:73316"/>
        <dbReference type="EC" id="1.17.4.1"/>
    </reaction>
</comment>
<comment type="function">
    <text evidence="11">Catalyzes the reduction of ribonucleotides to deoxyribonucleotides. May function to provide a pool of deoxyribonucleotide precursors for DNA repair during oxygen limitation and/or for immediate growth after restoration of oxygen.</text>
</comment>
<dbReference type="CDD" id="cd02888">
    <property type="entry name" value="RNR_II_dimer"/>
    <property type="match status" value="1"/>
</dbReference>
<dbReference type="Proteomes" id="UP000502260">
    <property type="component" value="Chromosome"/>
</dbReference>
<evidence type="ECO:0000256" key="8">
    <source>
        <dbReference type="ARBA" id="ARBA00023157"/>
    </source>
</evidence>
<evidence type="ECO:0000256" key="10">
    <source>
        <dbReference type="ARBA" id="ARBA00047754"/>
    </source>
</evidence>
<protein>
    <recommendedName>
        <fullName evidence="11">Vitamin B12-dependent ribonucleotide reductase</fullName>
        <ecNumber evidence="11">1.17.4.1</ecNumber>
    </recommendedName>
</protein>
<dbReference type="InterPro" id="IPR013509">
    <property type="entry name" value="RNR_lsu_N"/>
</dbReference>
<keyword evidence="6 11" id="KW-0560">Oxidoreductase</keyword>
<keyword evidence="5 11" id="KW-0547">Nucleotide-binding</keyword>
<dbReference type="GO" id="GO:0009263">
    <property type="term" value="P:deoxyribonucleotide biosynthetic process"/>
    <property type="evidence" value="ECO:0007669"/>
    <property type="project" value="UniProtKB-KW"/>
</dbReference>
<dbReference type="PANTHER" id="PTHR43371:SF1">
    <property type="entry name" value="RIBONUCLEOSIDE-DIPHOSPHATE REDUCTASE"/>
    <property type="match status" value="1"/>
</dbReference>
<feature type="domain" description="Ribonucleotide reductase large subunit N-terminal" evidence="12">
    <location>
        <begin position="8"/>
        <end position="81"/>
    </location>
</feature>
<evidence type="ECO:0000256" key="4">
    <source>
        <dbReference type="ARBA" id="ARBA00022634"/>
    </source>
</evidence>
<dbReference type="Pfam" id="PF02867">
    <property type="entry name" value="Ribonuc_red_lgC"/>
    <property type="match status" value="1"/>
</dbReference>
<keyword evidence="7" id="KW-0215">Deoxyribonucleotide synthesis</keyword>
<dbReference type="PANTHER" id="PTHR43371">
    <property type="entry name" value="VITAMIN B12-DEPENDENT RIBONUCLEOTIDE REDUCTASE"/>
    <property type="match status" value="1"/>
</dbReference>
<dbReference type="GO" id="GO:0005524">
    <property type="term" value="F:ATP binding"/>
    <property type="evidence" value="ECO:0007669"/>
    <property type="project" value="InterPro"/>
</dbReference>
<dbReference type="InterPro" id="IPR013344">
    <property type="entry name" value="RNR_NrdJ/NrdZ"/>
</dbReference>
<evidence type="ECO:0000256" key="9">
    <source>
        <dbReference type="ARBA" id="ARBA00023285"/>
    </source>
</evidence>
<dbReference type="EMBL" id="AP022853">
    <property type="protein sequence ID" value="BCB26182.1"/>
    <property type="molecule type" value="Genomic_DNA"/>
</dbReference>
<keyword evidence="8" id="KW-1015">Disulfide bond</keyword>
<dbReference type="SUPFAM" id="SSF51998">
    <property type="entry name" value="PFL-like glycyl radical enzymes"/>
    <property type="match status" value="1"/>
</dbReference>
<sequence length="608" mass="66426">MTEYLSEPIARRVWEEKYRYRADGVIHDAAIEDTWRRVAHALATVEKPQHVECWEEQFYALLQDFKFLPGGRIQAGAGTRHHITLFNCFVMGAIEDSIAGIFESLKESALTMQQGGGIGLDFSTLRPQGVTARGVGVAASGPLSFMHIWDSMCATILSTGARRGAMMATLRCDHPDIEAFIEAKRDPLALRHFNLSVLVSDDLMEAVARDAEWPLLFPLGQDEEISGEIVVRRWSGMATPQPCRVVRKVGARALWQKITAAAYDCVEPGVIFIDRVNRANNLWYCEHISATNPCGEIPLPAYGACDLGALNLTRFVREPFSSLAVLDLDGVGAAASIATRMLDNVYEASGFPLQNQAEAARASRRLGLGLTGLADALIMLGIPYGSAESFRLAGEIMARIAHAAYRASIELAREKGTFPLFDREKYLQGEFVRSLPEDILQGISRHGIRNSHLTAIAPTGTISLLAGNVSSGLEPVYGWRYKRSIRAADGSLSALETQDHAYALYRSLHGEQAPLTPAFVTAAELPPAAHLGMQAALQAHVDSAISKTINVAEELSYSDFSGLYRRAYESGLKGCTVFRPNAVTGQVLTAGDEHMPDRQCCSIEREAD</sequence>
<evidence type="ECO:0000313" key="15">
    <source>
        <dbReference type="Proteomes" id="UP000502260"/>
    </source>
</evidence>
<dbReference type="KEGG" id="slac:SKTS_10680"/>
<accession>A0A6F8VB39</accession>
<comment type="similarity">
    <text evidence="2 11">Belongs to the ribonucleoside diphosphate reductase class-2 family.</text>
</comment>
<dbReference type="Gene3D" id="3.20.70.20">
    <property type="match status" value="1"/>
</dbReference>
<evidence type="ECO:0000256" key="11">
    <source>
        <dbReference type="RuleBase" id="RU364064"/>
    </source>
</evidence>
<dbReference type="Pfam" id="PF00317">
    <property type="entry name" value="Ribonuc_red_lgN"/>
    <property type="match status" value="1"/>
</dbReference>
<dbReference type="GO" id="GO:0031419">
    <property type="term" value="F:cobalamin binding"/>
    <property type="evidence" value="ECO:0007669"/>
    <property type="project" value="UniProtKB-KW"/>
</dbReference>
<organism evidence="14 15">
    <name type="scientific">Sulfurimicrobium lacus</name>
    <dbReference type="NCBI Taxonomy" id="2715678"/>
    <lineage>
        <taxon>Bacteria</taxon>
        <taxon>Pseudomonadati</taxon>
        <taxon>Pseudomonadota</taxon>
        <taxon>Betaproteobacteria</taxon>
        <taxon>Nitrosomonadales</taxon>
        <taxon>Sulfuricellaceae</taxon>
        <taxon>Sulfurimicrobium</taxon>
    </lineage>
</organism>
<evidence type="ECO:0000256" key="2">
    <source>
        <dbReference type="ARBA" id="ARBA00007405"/>
    </source>
</evidence>
<dbReference type="NCBIfam" id="TIGR02504">
    <property type="entry name" value="NrdJ_Z"/>
    <property type="match status" value="1"/>
</dbReference>
<dbReference type="GO" id="GO:0071897">
    <property type="term" value="P:DNA biosynthetic process"/>
    <property type="evidence" value="ECO:0007669"/>
    <property type="project" value="UniProtKB-KW"/>
</dbReference>
<evidence type="ECO:0000256" key="5">
    <source>
        <dbReference type="ARBA" id="ARBA00022741"/>
    </source>
</evidence>
<dbReference type="RefSeq" id="WP_173061440.1">
    <property type="nucleotide sequence ID" value="NZ_AP022853.1"/>
</dbReference>
<feature type="domain" description="Ribonucleotide reductase large subunit C-terminal" evidence="13">
    <location>
        <begin position="87"/>
        <end position="577"/>
    </location>
</feature>
<evidence type="ECO:0000256" key="7">
    <source>
        <dbReference type="ARBA" id="ARBA00023116"/>
    </source>
</evidence>
<dbReference type="InterPro" id="IPR050862">
    <property type="entry name" value="RdRp_reductase_class-2"/>
</dbReference>
<evidence type="ECO:0000256" key="6">
    <source>
        <dbReference type="ARBA" id="ARBA00023002"/>
    </source>
</evidence>
<keyword evidence="9 11" id="KW-0170">Cobalt</keyword>
<dbReference type="AlphaFoldDB" id="A0A6F8VB39"/>
<keyword evidence="3 11" id="KW-0846">Cobalamin</keyword>
<dbReference type="EC" id="1.17.4.1" evidence="11"/>
<evidence type="ECO:0000256" key="3">
    <source>
        <dbReference type="ARBA" id="ARBA00022628"/>
    </source>
</evidence>
<comment type="cofactor">
    <cofactor evidence="1 11">
        <name>adenosylcob(III)alamin</name>
        <dbReference type="ChEBI" id="CHEBI:18408"/>
    </cofactor>
</comment>
<proteinExistence type="inferred from homology"/>
<dbReference type="GO" id="GO:0004748">
    <property type="term" value="F:ribonucleoside-diphosphate reductase activity, thioredoxin disulfide as acceptor"/>
    <property type="evidence" value="ECO:0007669"/>
    <property type="project" value="UniProtKB-EC"/>
</dbReference>
<dbReference type="InterPro" id="IPR000788">
    <property type="entry name" value="RNR_lg_C"/>
</dbReference>
<evidence type="ECO:0000313" key="14">
    <source>
        <dbReference type="EMBL" id="BCB26182.1"/>
    </source>
</evidence>
<dbReference type="PRINTS" id="PR01183">
    <property type="entry name" value="RIBORDTASEM1"/>
</dbReference>
<evidence type="ECO:0000259" key="13">
    <source>
        <dbReference type="Pfam" id="PF02867"/>
    </source>
</evidence>
<evidence type="ECO:0000259" key="12">
    <source>
        <dbReference type="Pfam" id="PF00317"/>
    </source>
</evidence>
<keyword evidence="4 11" id="KW-0237">DNA synthesis</keyword>